<dbReference type="AlphaFoldDB" id="A0A6I4I079"/>
<dbReference type="InterPro" id="IPR034660">
    <property type="entry name" value="DinB/YfiT-like"/>
</dbReference>
<dbReference type="EMBL" id="CP066775">
    <property type="protein sequence ID" value="QQL48921.1"/>
    <property type="molecule type" value="Genomic_DNA"/>
</dbReference>
<protein>
    <submittedName>
        <fullName evidence="1">DinB family protein</fullName>
    </submittedName>
</protein>
<organism evidence="1 2">
    <name type="scientific">Mucilaginibacter ginkgonis</name>
    <dbReference type="NCBI Taxonomy" id="2682091"/>
    <lineage>
        <taxon>Bacteria</taxon>
        <taxon>Pseudomonadati</taxon>
        <taxon>Bacteroidota</taxon>
        <taxon>Sphingobacteriia</taxon>
        <taxon>Sphingobacteriales</taxon>
        <taxon>Sphingobacteriaceae</taxon>
        <taxon>Mucilaginibacter</taxon>
    </lineage>
</organism>
<dbReference type="Pfam" id="PF07609">
    <property type="entry name" value="DUF1572"/>
    <property type="match status" value="1"/>
</dbReference>
<name>A0A6I4I079_9SPHI</name>
<dbReference type="RefSeq" id="WP_157525622.1">
    <property type="nucleotide sequence ID" value="NZ_CP066775.1"/>
</dbReference>
<reference evidence="1 2" key="1">
    <citation type="submission" date="2020-12" db="EMBL/GenBank/DDBJ databases">
        <title>HMF7856_wgs.fasta genome submission.</title>
        <authorList>
            <person name="Kang H."/>
            <person name="Kim H."/>
            <person name="Joh K."/>
        </authorList>
    </citation>
    <scope>NUCLEOTIDE SEQUENCE [LARGE SCALE GENOMIC DNA]</scope>
    <source>
        <strain evidence="1 2">HMF7856</strain>
    </source>
</reference>
<gene>
    <name evidence="1" type="ORF">GO620_012120</name>
</gene>
<evidence type="ECO:0000313" key="2">
    <source>
        <dbReference type="Proteomes" id="UP000429232"/>
    </source>
</evidence>
<dbReference type="KEGG" id="mgik:GO620_012120"/>
<proteinExistence type="predicted"/>
<dbReference type="SUPFAM" id="SSF109854">
    <property type="entry name" value="DinB/YfiT-like putative metalloenzymes"/>
    <property type="match status" value="1"/>
</dbReference>
<accession>A0A6I4I079</accession>
<dbReference type="Proteomes" id="UP000429232">
    <property type="component" value="Chromosome"/>
</dbReference>
<dbReference type="Gene3D" id="1.20.120.450">
    <property type="entry name" value="dinb family like domain"/>
    <property type="match status" value="1"/>
</dbReference>
<evidence type="ECO:0000313" key="1">
    <source>
        <dbReference type="EMBL" id="QQL48921.1"/>
    </source>
</evidence>
<sequence length="147" mass="16756">MKSALIVSFYQRDLDKLIDEIKQFKNEEDLWRAAGTINNPAGNLVLHLIGGSSYHIGANIGKTDYVRDRDLEFSQKDVSQAEFITGLENLKTLVTTTLANLSDEDLEAAYPIPFDGKEVTVHFIVLQLLVHLNYHLGQINYLRRFFE</sequence>
<dbReference type="InterPro" id="IPR011466">
    <property type="entry name" value="DUF1572"/>
</dbReference>
<keyword evidence="2" id="KW-1185">Reference proteome</keyword>